<dbReference type="Proteomes" id="UP001152798">
    <property type="component" value="Chromosome 6"/>
</dbReference>
<gene>
    <name evidence="2" type="ORF">NEZAVI_LOCUS14511</name>
</gene>
<keyword evidence="3" id="KW-1185">Reference proteome</keyword>
<feature type="region of interest" description="Disordered" evidence="1">
    <location>
        <begin position="1"/>
        <end position="28"/>
    </location>
</feature>
<protein>
    <submittedName>
        <fullName evidence="2">Uncharacterized protein</fullName>
    </submittedName>
</protein>
<evidence type="ECO:0000313" key="3">
    <source>
        <dbReference type="Proteomes" id="UP001152798"/>
    </source>
</evidence>
<accession>A0A9P0MWU4</accession>
<organism evidence="2 3">
    <name type="scientific">Nezara viridula</name>
    <name type="common">Southern green stink bug</name>
    <name type="synonym">Cimex viridulus</name>
    <dbReference type="NCBI Taxonomy" id="85310"/>
    <lineage>
        <taxon>Eukaryota</taxon>
        <taxon>Metazoa</taxon>
        <taxon>Ecdysozoa</taxon>
        <taxon>Arthropoda</taxon>
        <taxon>Hexapoda</taxon>
        <taxon>Insecta</taxon>
        <taxon>Pterygota</taxon>
        <taxon>Neoptera</taxon>
        <taxon>Paraneoptera</taxon>
        <taxon>Hemiptera</taxon>
        <taxon>Heteroptera</taxon>
        <taxon>Panheteroptera</taxon>
        <taxon>Pentatomomorpha</taxon>
        <taxon>Pentatomoidea</taxon>
        <taxon>Pentatomidae</taxon>
        <taxon>Pentatominae</taxon>
        <taxon>Nezara</taxon>
    </lineage>
</organism>
<reference evidence="2" key="1">
    <citation type="submission" date="2022-01" db="EMBL/GenBank/DDBJ databases">
        <authorList>
            <person name="King R."/>
        </authorList>
    </citation>
    <scope>NUCLEOTIDE SEQUENCE</scope>
</reference>
<name>A0A9P0MWU4_NEZVI</name>
<proteinExistence type="predicted"/>
<evidence type="ECO:0000313" key="2">
    <source>
        <dbReference type="EMBL" id="CAH1406616.1"/>
    </source>
</evidence>
<dbReference type="EMBL" id="OV725082">
    <property type="protein sequence ID" value="CAH1406616.1"/>
    <property type="molecule type" value="Genomic_DNA"/>
</dbReference>
<dbReference type="AlphaFoldDB" id="A0A9P0MWU4"/>
<evidence type="ECO:0000256" key="1">
    <source>
        <dbReference type="SAM" id="MobiDB-lite"/>
    </source>
</evidence>
<sequence length="122" mass="13193">MTVNSVEVESERIRSEGQATPARKEPEEGLAISDLLTASQRLPVFGGTSSRPCSPSAAPEVDLVLRSHDPPHLTTFGFHPLLGVRPDPSFLSSSSSIKSLYRRLAYLTSQIRVDKLGQGFAS</sequence>